<reference evidence="1 2" key="1">
    <citation type="submission" date="2021-06" db="EMBL/GenBank/DDBJ databases">
        <title>Caerostris darwini draft genome.</title>
        <authorList>
            <person name="Kono N."/>
            <person name="Arakawa K."/>
        </authorList>
    </citation>
    <scope>NUCLEOTIDE SEQUENCE [LARGE SCALE GENOMIC DNA]</scope>
</reference>
<dbReference type="Proteomes" id="UP001054837">
    <property type="component" value="Unassembled WGS sequence"/>
</dbReference>
<protein>
    <submittedName>
        <fullName evidence="1">Uncharacterized protein</fullName>
    </submittedName>
</protein>
<evidence type="ECO:0000313" key="1">
    <source>
        <dbReference type="EMBL" id="GIY01904.1"/>
    </source>
</evidence>
<accession>A0AAV4Q0C4</accession>
<name>A0AAV4Q0C4_9ARAC</name>
<organism evidence="1 2">
    <name type="scientific">Caerostris darwini</name>
    <dbReference type="NCBI Taxonomy" id="1538125"/>
    <lineage>
        <taxon>Eukaryota</taxon>
        <taxon>Metazoa</taxon>
        <taxon>Ecdysozoa</taxon>
        <taxon>Arthropoda</taxon>
        <taxon>Chelicerata</taxon>
        <taxon>Arachnida</taxon>
        <taxon>Araneae</taxon>
        <taxon>Araneomorphae</taxon>
        <taxon>Entelegynae</taxon>
        <taxon>Araneoidea</taxon>
        <taxon>Araneidae</taxon>
        <taxon>Caerostris</taxon>
    </lineage>
</organism>
<proteinExistence type="predicted"/>
<evidence type="ECO:0000313" key="2">
    <source>
        <dbReference type="Proteomes" id="UP001054837"/>
    </source>
</evidence>
<dbReference type="EMBL" id="BPLQ01003624">
    <property type="protein sequence ID" value="GIY01904.1"/>
    <property type="molecule type" value="Genomic_DNA"/>
</dbReference>
<keyword evidence="2" id="KW-1185">Reference proteome</keyword>
<dbReference type="AlphaFoldDB" id="A0AAV4Q0C4"/>
<gene>
    <name evidence="1" type="ORF">CDAR_226451</name>
</gene>
<comment type="caution">
    <text evidence="1">The sequence shown here is derived from an EMBL/GenBank/DDBJ whole genome shotgun (WGS) entry which is preliminary data.</text>
</comment>
<sequence length="90" mass="10630">MIHLPFCLAGKLKTSLALMRCFIRIRESISFCSQEKCRPFLKWVSFADDATLLLSASQQGPTRLRQSQQLRQPKHHWRWSFTDKQHTLRS</sequence>